<proteinExistence type="predicted"/>
<organism evidence="2 3">
    <name type="scientific">Teladorsagia circumcincta</name>
    <name type="common">Brown stomach worm</name>
    <name type="synonym">Ostertagia circumcincta</name>
    <dbReference type="NCBI Taxonomy" id="45464"/>
    <lineage>
        <taxon>Eukaryota</taxon>
        <taxon>Metazoa</taxon>
        <taxon>Ecdysozoa</taxon>
        <taxon>Nematoda</taxon>
        <taxon>Chromadorea</taxon>
        <taxon>Rhabditida</taxon>
        <taxon>Rhabditina</taxon>
        <taxon>Rhabditomorpha</taxon>
        <taxon>Strongyloidea</taxon>
        <taxon>Trichostrongylidae</taxon>
        <taxon>Teladorsagia</taxon>
    </lineage>
</organism>
<feature type="non-terminal residue" evidence="2">
    <location>
        <position position="95"/>
    </location>
</feature>
<feature type="region of interest" description="Disordered" evidence="1">
    <location>
        <begin position="65"/>
        <end position="95"/>
    </location>
</feature>
<reference evidence="2 3" key="1">
    <citation type="submission" date="2015-09" db="EMBL/GenBank/DDBJ databases">
        <title>Draft genome of the parasitic nematode Teladorsagia circumcincta isolate WARC Sus (inbred).</title>
        <authorList>
            <person name="Mitreva M."/>
        </authorList>
    </citation>
    <scope>NUCLEOTIDE SEQUENCE [LARGE SCALE GENOMIC DNA]</scope>
    <source>
        <strain evidence="2 3">S</strain>
    </source>
</reference>
<sequence length="95" mass="10606">MNPDPNVPRRRIGLELASMLSGHRASPLHYEGSVLSKRCRRTRYVLSAMTPGIRDSWITALQQNRHNPSPTYTETCASNDTMSMADSSDILGMPM</sequence>
<name>A0A2G9THF1_TELCI</name>
<gene>
    <name evidence="2" type="ORF">TELCIR_21222</name>
</gene>
<dbReference type="AlphaFoldDB" id="A0A2G9THF1"/>
<evidence type="ECO:0008006" key="4">
    <source>
        <dbReference type="Google" id="ProtNLM"/>
    </source>
</evidence>
<dbReference type="SUPFAM" id="SSF50729">
    <property type="entry name" value="PH domain-like"/>
    <property type="match status" value="1"/>
</dbReference>
<evidence type="ECO:0000313" key="3">
    <source>
        <dbReference type="Proteomes" id="UP000230423"/>
    </source>
</evidence>
<dbReference type="OrthoDB" id="9942268at2759"/>
<keyword evidence="3" id="KW-1185">Reference proteome</keyword>
<dbReference type="EMBL" id="KZ365879">
    <property type="protein sequence ID" value="PIO57371.1"/>
    <property type="molecule type" value="Genomic_DNA"/>
</dbReference>
<evidence type="ECO:0000313" key="2">
    <source>
        <dbReference type="EMBL" id="PIO57371.1"/>
    </source>
</evidence>
<accession>A0A2G9THF1</accession>
<evidence type="ECO:0000256" key="1">
    <source>
        <dbReference type="SAM" id="MobiDB-lite"/>
    </source>
</evidence>
<dbReference type="Proteomes" id="UP000230423">
    <property type="component" value="Unassembled WGS sequence"/>
</dbReference>
<feature type="compositionally biased region" description="Polar residues" evidence="1">
    <location>
        <begin position="65"/>
        <end position="86"/>
    </location>
</feature>
<protein>
    <recommendedName>
        <fullName evidence="4">PH domain-containing protein</fullName>
    </recommendedName>
</protein>